<dbReference type="Proteomes" id="UP000078468">
    <property type="component" value="Plasmid pspa1"/>
</dbReference>
<dbReference type="GeneID" id="91309926"/>
<dbReference type="KEGG" id="spav:Spa2297_34015"/>
<dbReference type="InterPro" id="IPR001574">
    <property type="entry name" value="Ribosome_inactivat_prot"/>
</dbReference>
<gene>
    <name evidence="1" type="ORF">Spa2297_34015</name>
</gene>
<accession>A0A191VAZ3</accession>
<dbReference type="AlphaFoldDB" id="A0A191VAZ3"/>
<geneLocation type="plasmid" evidence="2">
    <name>pspa1</name>
</geneLocation>
<protein>
    <submittedName>
        <fullName evidence="1">Uncharacterized protein</fullName>
    </submittedName>
</protein>
<dbReference type="EMBL" id="CP015867">
    <property type="protein sequence ID" value="ANJ12092.1"/>
    <property type="molecule type" value="Genomic_DNA"/>
</dbReference>
<dbReference type="PRINTS" id="PR00396">
    <property type="entry name" value="SHIGARICIN"/>
</dbReference>
<dbReference type="Pfam" id="PF00161">
    <property type="entry name" value="RIP"/>
    <property type="match status" value="1"/>
</dbReference>
<evidence type="ECO:0000313" key="1">
    <source>
        <dbReference type="EMBL" id="ANJ12092.1"/>
    </source>
</evidence>
<dbReference type="InterPro" id="IPR017989">
    <property type="entry name" value="Ribosome_inactivat_1/2"/>
</dbReference>
<dbReference type="GO" id="GO:0030598">
    <property type="term" value="F:rRNA N-glycosylase activity"/>
    <property type="evidence" value="ECO:0007669"/>
    <property type="project" value="InterPro"/>
</dbReference>
<dbReference type="RefSeq" id="WP_064732420.1">
    <property type="nucleotide sequence ID" value="NZ_BMRX01000037.1"/>
</dbReference>
<name>A0A191VAZ3_9ACTN</name>
<dbReference type="PANTHER" id="PTHR33453:SF34">
    <property type="entry name" value="RIBOSOME-INACTIVATING PROTEIN"/>
    <property type="match status" value="1"/>
</dbReference>
<organism evidence="1 2">
    <name type="scientific">Streptomyces parvulus</name>
    <dbReference type="NCBI Taxonomy" id="146923"/>
    <lineage>
        <taxon>Bacteria</taxon>
        <taxon>Bacillati</taxon>
        <taxon>Actinomycetota</taxon>
        <taxon>Actinomycetes</taxon>
        <taxon>Kitasatosporales</taxon>
        <taxon>Streptomycetaceae</taxon>
        <taxon>Streptomyces</taxon>
    </lineage>
</organism>
<dbReference type="GO" id="GO:0017148">
    <property type="term" value="P:negative regulation of translation"/>
    <property type="evidence" value="ECO:0007669"/>
    <property type="project" value="InterPro"/>
</dbReference>
<reference evidence="1 2" key="1">
    <citation type="submission" date="2016-05" db="EMBL/GenBank/DDBJ databases">
        <title>Non-Contiguous Finished Genome Sequence of Streptomyces parvulus 2297 Integrated Site-Specifically with Actinophage R4.</title>
        <authorList>
            <person name="Nishizawa T."/>
            <person name="Miura T."/>
            <person name="Harada C."/>
            <person name="Guo Y."/>
            <person name="Narisawa K."/>
            <person name="Ohta H."/>
            <person name="Takahashi H."/>
            <person name="Shirai M."/>
        </authorList>
    </citation>
    <scope>NUCLEOTIDE SEQUENCE [LARGE SCALE GENOMIC DNA]</scope>
    <source>
        <strain evidence="1 2">2297</strain>
        <plasmid evidence="2">pspa1</plasmid>
    </source>
</reference>
<proteinExistence type="predicted"/>
<keyword evidence="1" id="KW-0614">Plasmid</keyword>
<sequence length="316" mass="34527">MPLSSRLASLGQRKSVRLVSLLVALLVATTSLISGIGPARADTRGNVGHVWFDAVANPDQSAQVRYRSFIQSLRAAAGHQYRGGVSITQSDGGDTVPALIRVDVNLPPANGQAASLRLWLSPGNLYLRGFTTQNNETWSFNDYNLQATMNALRHTTGAGLLPPANARYGTLGHNSNYAQIEQWAQTNRDDLTFNYSNLWNSFFQLAYVTEPTSGTTPRATARSLLFMTQFVSEAARFHDVFGVMNDIVSSRTASYRGIGELQHSLENNWGPLSRFGVDITNGTYAAPVQVNATTRVETWEHETRYVAMLLAPGNSG</sequence>
<dbReference type="InterPro" id="IPR016138">
    <property type="entry name" value="Ribosome_inactivat_prot_sub1"/>
</dbReference>
<dbReference type="Gene3D" id="3.40.420.10">
    <property type="entry name" value="Ricin (A subunit), domain 1"/>
    <property type="match status" value="1"/>
</dbReference>
<evidence type="ECO:0000313" key="2">
    <source>
        <dbReference type="Proteomes" id="UP000078468"/>
    </source>
</evidence>
<dbReference type="PANTHER" id="PTHR33453">
    <property type="match status" value="1"/>
</dbReference>
<dbReference type="SUPFAM" id="SSF56371">
    <property type="entry name" value="Ribosome inactivating proteins (RIP)"/>
    <property type="match status" value="1"/>
</dbReference>
<dbReference type="InterPro" id="IPR036041">
    <property type="entry name" value="Ribosome-inact_prot_sf"/>
</dbReference>